<comment type="subcellular location">
    <subcellularLocation>
        <location evidence="8">Cell membrane</location>
        <topology evidence="8">Single-pass membrane protein</topology>
    </subcellularLocation>
    <subcellularLocation>
        <location evidence="1">Membrane</location>
    </subcellularLocation>
</comment>
<dbReference type="HAMAP" id="MF_00422">
    <property type="entry name" value="SecE"/>
    <property type="match status" value="1"/>
</dbReference>
<keyword evidence="4 8" id="KW-0653">Protein transport</keyword>
<evidence type="ECO:0000313" key="9">
    <source>
        <dbReference type="EMBL" id="MBC9796492.1"/>
    </source>
</evidence>
<reference evidence="9 10" key="1">
    <citation type="submission" date="2020-09" db="EMBL/GenBank/DDBJ databases">
        <title>Sinomicrobium weinanense sp. nov., a halophilic bacteria isolated from saline-alkali soil.</title>
        <authorList>
            <person name="Wu P."/>
            <person name="Ren H."/>
            <person name="Mei Y."/>
            <person name="Liang Y."/>
            <person name="Chen Z."/>
        </authorList>
    </citation>
    <scope>NUCLEOTIDE SEQUENCE [LARGE SCALE GENOMIC DNA]</scope>
    <source>
        <strain evidence="9 10">FJxs</strain>
    </source>
</reference>
<proteinExistence type="inferred from homology"/>
<dbReference type="Gene3D" id="1.20.5.1030">
    <property type="entry name" value="Preprotein translocase secy subunit"/>
    <property type="match status" value="1"/>
</dbReference>
<protein>
    <recommendedName>
        <fullName evidence="8">Protein translocase subunit SecE</fullName>
    </recommendedName>
</protein>
<evidence type="ECO:0000256" key="3">
    <source>
        <dbReference type="ARBA" id="ARBA00022692"/>
    </source>
</evidence>
<dbReference type="GO" id="GO:0065002">
    <property type="term" value="P:intracellular protein transmembrane transport"/>
    <property type="evidence" value="ECO:0007669"/>
    <property type="project" value="UniProtKB-UniRule"/>
</dbReference>
<dbReference type="GO" id="GO:0006605">
    <property type="term" value="P:protein targeting"/>
    <property type="evidence" value="ECO:0007669"/>
    <property type="project" value="UniProtKB-UniRule"/>
</dbReference>
<comment type="similarity">
    <text evidence="8">Belongs to the SecE/SEC61-gamma family.</text>
</comment>
<sequence length="77" mass="8820">MGVRISPPVLREKKMTIIGYIKESFTELKNNVTWPSWAEGQRLMVVVATFSMLFSLAIWGVDTVFGELIKLYYANFS</sequence>
<dbReference type="Pfam" id="PF00584">
    <property type="entry name" value="SecE"/>
    <property type="match status" value="1"/>
</dbReference>
<comment type="subunit">
    <text evidence="8">Component of the Sec protein translocase complex. Heterotrimer consisting of SecY, SecE and SecG subunits. The heterotrimers can form oligomers, although 1 heterotrimer is thought to be able to translocate proteins. Interacts with the ribosome. Interacts with SecDF, and other proteins may be involved. Interacts with SecA.</text>
</comment>
<accession>A0A926Q2B8</accession>
<dbReference type="NCBIfam" id="TIGR00964">
    <property type="entry name" value="secE_bact"/>
    <property type="match status" value="1"/>
</dbReference>
<keyword evidence="6 8" id="KW-0811">Translocation</keyword>
<keyword evidence="8" id="KW-1003">Cell membrane</keyword>
<evidence type="ECO:0000256" key="8">
    <source>
        <dbReference type="HAMAP-Rule" id="MF_00422"/>
    </source>
</evidence>
<evidence type="ECO:0000256" key="7">
    <source>
        <dbReference type="ARBA" id="ARBA00023136"/>
    </source>
</evidence>
<organism evidence="9 10">
    <name type="scientific">Sinomicrobium weinanense</name>
    <dbReference type="NCBI Taxonomy" id="2842200"/>
    <lineage>
        <taxon>Bacteria</taxon>
        <taxon>Pseudomonadati</taxon>
        <taxon>Bacteroidota</taxon>
        <taxon>Flavobacteriia</taxon>
        <taxon>Flavobacteriales</taxon>
        <taxon>Flavobacteriaceae</taxon>
        <taxon>Sinomicrobium</taxon>
    </lineage>
</organism>
<comment type="caution">
    <text evidence="9">The sequence shown here is derived from an EMBL/GenBank/DDBJ whole genome shotgun (WGS) entry which is preliminary data.</text>
</comment>
<dbReference type="Proteomes" id="UP000653730">
    <property type="component" value="Unassembled WGS sequence"/>
</dbReference>
<dbReference type="GO" id="GO:0005886">
    <property type="term" value="C:plasma membrane"/>
    <property type="evidence" value="ECO:0007669"/>
    <property type="project" value="UniProtKB-SubCell"/>
</dbReference>
<evidence type="ECO:0000256" key="2">
    <source>
        <dbReference type="ARBA" id="ARBA00022448"/>
    </source>
</evidence>
<keyword evidence="2 8" id="KW-0813">Transport</keyword>
<dbReference type="GO" id="GO:0009306">
    <property type="term" value="P:protein secretion"/>
    <property type="evidence" value="ECO:0007669"/>
    <property type="project" value="UniProtKB-UniRule"/>
</dbReference>
<feature type="transmembrane region" description="Helical" evidence="8">
    <location>
        <begin position="43"/>
        <end position="61"/>
    </location>
</feature>
<dbReference type="GO" id="GO:0043952">
    <property type="term" value="P:protein transport by the Sec complex"/>
    <property type="evidence" value="ECO:0007669"/>
    <property type="project" value="UniProtKB-UniRule"/>
</dbReference>
<comment type="function">
    <text evidence="8">Essential subunit of the Sec protein translocation channel SecYEG. Clamps together the 2 halves of SecY. May contact the channel plug during translocation.</text>
</comment>
<dbReference type="InterPro" id="IPR001901">
    <property type="entry name" value="Translocase_SecE/Sec61-g"/>
</dbReference>
<evidence type="ECO:0000313" key="10">
    <source>
        <dbReference type="Proteomes" id="UP000653730"/>
    </source>
</evidence>
<dbReference type="AlphaFoldDB" id="A0A926Q2B8"/>
<dbReference type="InterPro" id="IPR005807">
    <property type="entry name" value="SecE_bac"/>
</dbReference>
<gene>
    <name evidence="8 9" type="primary">secE</name>
    <name evidence="9" type="ORF">IBL28_10955</name>
</gene>
<name>A0A926Q2B8_9FLAO</name>
<keyword evidence="5 8" id="KW-1133">Transmembrane helix</keyword>
<dbReference type="GO" id="GO:0008320">
    <property type="term" value="F:protein transmembrane transporter activity"/>
    <property type="evidence" value="ECO:0007669"/>
    <property type="project" value="UniProtKB-UniRule"/>
</dbReference>
<evidence type="ECO:0000256" key="6">
    <source>
        <dbReference type="ARBA" id="ARBA00023010"/>
    </source>
</evidence>
<keyword evidence="10" id="KW-1185">Reference proteome</keyword>
<evidence type="ECO:0000256" key="1">
    <source>
        <dbReference type="ARBA" id="ARBA00004370"/>
    </source>
</evidence>
<keyword evidence="7 8" id="KW-0472">Membrane</keyword>
<evidence type="ECO:0000256" key="5">
    <source>
        <dbReference type="ARBA" id="ARBA00022989"/>
    </source>
</evidence>
<evidence type="ECO:0000256" key="4">
    <source>
        <dbReference type="ARBA" id="ARBA00022927"/>
    </source>
</evidence>
<dbReference type="InterPro" id="IPR038379">
    <property type="entry name" value="SecE_sf"/>
</dbReference>
<dbReference type="EMBL" id="JACVDC010000029">
    <property type="protein sequence ID" value="MBC9796492.1"/>
    <property type="molecule type" value="Genomic_DNA"/>
</dbReference>
<keyword evidence="3 8" id="KW-0812">Transmembrane</keyword>